<dbReference type="Proteomes" id="UP000001741">
    <property type="component" value="Chromosome"/>
</dbReference>
<sequence>MNKPLLLVFHPDLSQSKVNRALVATLKDQDKIDIVDIQKLYNGSLDIMNDGAIEAQRLISASHIILQFPIYWYSVPPIFKAWMDAVLTRMFYLFYEQEGQHIEGKPLYLHITVGNLSSAYQKLGQNGFTLDELMAPLKATARRCGLIWHPPHVIFNANQLNENDITEQTSLSLKQFEQWGIFNNNSFILVLSQKKRTSEKSEVRTML</sequence>
<keyword evidence="1" id="KW-0560">Oxidoreductase</keyword>
<dbReference type="GO" id="GO:0009055">
    <property type="term" value="F:electron transfer activity"/>
    <property type="evidence" value="ECO:0007669"/>
    <property type="project" value="TreeGrafter"/>
</dbReference>
<dbReference type="HOGENOM" id="CLU_058643_0_2_6"/>
<dbReference type="PANTHER" id="PTHR47307:SF1">
    <property type="entry name" value="GLUTATHIONE-REGULATED POTASSIUM-EFFLUX SYSTEM ANCILLARY PROTEIN KEFG"/>
    <property type="match status" value="1"/>
</dbReference>
<proteinExistence type="predicted"/>
<evidence type="ECO:0000313" key="4">
    <source>
        <dbReference type="Proteomes" id="UP000001741"/>
    </source>
</evidence>
<dbReference type="SUPFAM" id="SSF52218">
    <property type="entry name" value="Flavoproteins"/>
    <property type="match status" value="1"/>
</dbReference>
<protein>
    <recommendedName>
        <fullName evidence="2">Flavodoxin-like fold domain-containing protein</fullName>
    </recommendedName>
</protein>
<accession>B0VUA3</accession>
<dbReference type="BioCyc" id="ABAU509170:GCL9-877-MONOMER"/>
<evidence type="ECO:0000256" key="1">
    <source>
        <dbReference type="ARBA" id="ARBA00023002"/>
    </source>
</evidence>
<evidence type="ECO:0000259" key="2">
    <source>
        <dbReference type="Pfam" id="PF02525"/>
    </source>
</evidence>
<dbReference type="InterPro" id="IPR046980">
    <property type="entry name" value="KefG/KefF"/>
</dbReference>
<dbReference type="EMBL" id="CU468230">
    <property type="protein sequence ID" value="CAP00441.1"/>
    <property type="molecule type" value="Genomic_DNA"/>
</dbReference>
<feature type="domain" description="Flavodoxin-like fold" evidence="2">
    <location>
        <begin position="3"/>
        <end position="169"/>
    </location>
</feature>
<dbReference type="KEGG" id="abm:ABSDF1090"/>
<dbReference type="GO" id="GO:0010181">
    <property type="term" value="F:FMN binding"/>
    <property type="evidence" value="ECO:0007669"/>
    <property type="project" value="TreeGrafter"/>
</dbReference>
<dbReference type="InterPro" id="IPR029039">
    <property type="entry name" value="Flavoprotein-like_sf"/>
</dbReference>
<evidence type="ECO:0000313" key="3">
    <source>
        <dbReference type="EMBL" id="CAP00441.1"/>
    </source>
</evidence>
<dbReference type="Pfam" id="PF02525">
    <property type="entry name" value="Flavodoxin_2"/>
    <property type="match status" value="1"/>
</dbReference>
<reference evidence="3 4" key="1">
    <citation type="journal article" date="2008" name="PLoS ONE">
        <title>Comparative analysis of Acinetobacters: three genomes for three lifestyles.</title>
        <authorList>
            <person name="Vallenet D."/>
            <person name="Nordmann P."/>
            <person name="Barbe V."/>
            <person name="Poirel L."/>
            <person name="Mangenot S."/>
            <person name="Bataille E."/>
            <person name="Dossat C."/>
            <person name="Gas S."/>
            <person name="Kreimeyer A."/>
            <person name="Lenoble P."/>
            <person name="Oztas S."/>
            <person name="Poulain J."/>
            <person name="Segurens B."/>
            <person name="Robert C."/>
            <person name="Abergel C."/>
            <person name="Claverie J.M."/>
            <person name="Raoult D."/>
            <person name="Medigue C."/>
            <person name="Weissenbach J."/>
            <person name="Cruveiller S."/>
        </authorList>
    </citation>
    <scope>NUCLEOTIDE SEQUENCE [LARGE SCALE GENOMIC DNA]</scope>
    <source>
        <strain evidence="3 4">SDF</strain>
    </source>
</reference>
<dbReference type="AlphaFoldDB" id="B0VUA3"/>
<name>B0VUA3_ACIBS</name>
<dbReference type="Gene3D" id="3.40.50.360">
    <property type="match status" value="1"/>
</dbReference>
<dbReference type="GO" id="GO:0003955">
    <property type="term" value="F:NAD(P)H dehydrogenase (quinone) activity"/>
    <property type="evidence" value="ECO:0007669"/>
    <property type="project" value="TreeGrafter"/>
</dbReference>
<dbReference type="PANTHER" id="PTHR47307">
    <property type="entry name" value="GLUTATHIONE-REGULATED POTASSIUM-EFFLUX SYSTEM ANCILLARY PROTEIN KEFG"/>
    <property type="match status" value="1"/>
</dbReference>
<organism evidence="3 4">
    <name type="scientific">Acinetobacter baumannii (strain SDF)</name>
    <dbReference type="NCBI Taxonomy" id="509170"/>
    <lineage>
        <taxon>Bacteria</taxon>
        <taxon>Pseudomonadati</taxon>
        <taxon>Pseudomonadota</taxon>
        <taxon>Gammaproteobacteria</taxon>
        <taxon>Moraxellales</taxon>
        <taxon>Moraxellaceae</taxon>
        <taxon>Acinetobacter</taxon>
        <taxon>Acinetobacter calcoaceticus/baumannii complex</taxon>
    </lineage>
</organism>
<dbReference type="InterPro" id="IPR003680">
    <property type="entry name" value="Flavodoxin_fold"/>
</dbReference>
<gene>
    <name evidence="3" type="ordered locus">ABSDF1090</name>
</gene>